<dbReference type="PANTHER" id="PTHR30135">
    <property type="entry name" value="UNCHARACTERIZED PROTEIN YVCK-RELATED"/>
    <property type="match status" value="1"/>
</dbReference>
<dbReference type="InterPro" id="IPR002882">
    <property type="entry name" value="CofD"/>
</dbReference>
<organism evidence="3 4">
    <name type="scientific">Lacticaseibacillus paracasei subsp. paracasei Lpp123</name>
    <dbReference type="NCBI Taxonomy" id="1256201"/>
    <lineage>
        <taxon>Bacteria</taxon>
        <taxon>Bacillati</taxon>
        <taxon>Bacillota</taxon>
        <taxon>Bacilli</taxon>
        <taxon>Lactobacillales</taxon>
        <taxon>Lactobacillaceae</taxon>
        <taxon>Lacticaseibacillus</taxon>
    </lineage>
</organism>
<dbReference type="EMBL" id="ANJW01000086">
    <property type="protein sequence ID" value="EPC58467.1"/>
    <property type="molecule type" value="Genomic_DNA"/>
</dbReference>
<dbReference type="Gene3D" id="3.40.50.10680">
    <property type="entry name" value="CofD-like domains"/>
    <property type="match status" value="1"/>
</dbReference>
<dbReference type="CDD" id="cd07187">
    <property type="entry name" value="YvcK_like"/>
    <property type="match status" value="1"/>
</dbReference>
<dbReference type="InterPro" id="IPR038136">
    <property type="entry name" value="CofD-like_dom_sf"/>
</dbReference>
<keyword evidence="1" id="KW-0963">Cytoplasm</keyword>
<evidence type="ECO:0000256" key="2">
    <source>
        <dbReference type="SAM" id="Phobius"/>
    </source>
</evidence>
<sequence length="264" mass="29047">AEFVFGYFFNIGSIQLMLFFAGHAIGNLIIAALSEMKGGIFPAVQQLSEMMQVDGHVYPASNTPLTLNAEFTDGTKLSGEAEITAAGKNIKHISVSETDPANGKPEAVKEVIDAIMDADVVVLGPGSLFTSILPNLMIENLGDAVKKTQAEVIYIVNIMTQKGETQHFTDADHVRVLNEQMGENFVDTVLVNIEPVPDNYLDHQKYNEILTPVKHNYQGLRDMGCRVISEDFLKLRDHGVFHDGDKVAKEILNLAFQVSGKTRR</sequence>
<dbReference type="AlphaFoldDB" id="A0A829GKP5"/>
<dbReference type="NCBIfam" id="TIGR01826">
    <property type="entry name" value="CofD_related"/>
    <property type="match status" value="1"/>
</dbReference>
<evidence type="ECO:0000256" key="1">
    <source>
        <dbReference type="ARBA" id="ARBA00022490"/>
    </source>
</evidence>
<feature type="non-terminal residue" evidence="3">
    <location>
        <position position="1"/>
    </location>
</feature>
<evidence type="ECO:0000313" key="3">
    <source>
        <dbReference type="EMBL" id="EPC58467.1"/>
    </source>
</evidence>
<gene>
    <name evidence="3" type="ORF">Lpp123_01579</name>
</gene>
<name>A0A829GKP5_LACPA</name>
<reference evidence="3 4" key="1">
    <citation type="journal article" date="2013" name="PLoS ONE">
        <title>Lactobacillus paracasei comparative genomics: towards species pan-genome definition and exploitation of diversity.</title>
        <authorList>
            <person name="Smokvina T."/>
            <person name="Wels M."/>
            <person name="Polka J."/>
            <person name="Chervaux C."/>
            <person name="Brisse S."/>
            <person name="Boekhorst J."/>
            <person name="van Hylckama Vlieg J.E."/>
            <person name="Siezen R.J."/>
        </authorList>
    </citation>
    <scope>NUCLEOTIDE SEQUENCE [LARGE SCALE GENOMIC DNA]</scope>
    <source>
        <strain evidence="3 4">Lpp123</strain>
    </source>
</reference>
<dbReference type="InterPro" id="IPR010119">
    <property type="entry name" value="Gluconeogen_factor"/>
</dbReference>
<accession>A0A829GKP5</accession>
<dbReference type="SUPFAM" id="SSF142338">
    <property type="entry name" value="CofD-like"/>
    <property type="match status" value="1"/>
</dbReference>
<proteinExistence type="predicted"/>
<comment type="caution">
    <text evidence="3">The sequence shown here is derived from an EMBL/GenBank/DDBJ whole genome shotgun (WGS) entry which is preliminary data.</text>
</comment>
<dbReference type="Pfam" id="PF01933">
    <property type="entry name" value="CofD"/>
    <property type="match status" value="1"/>
</dbReference>
<keyword evidence="2" id="KW-0812">Transmembrane</keyword>
<keyword evidence="2" id="KW-1133">Transmembrane helix</keyword>
<evidence type="ECO:0000313" key="4">
    <source>
        <dbReference type="Proteomes" id="UP000014316"/>
    </source>
</evidence>
<protein>
    <submittedName>
        <fullName evidence="3">UPF0052 protein yjiF</fullName>
    </submittedName>
</protein>
<dbReference type="GO" id="GO:0043743">
    <property type="term" value="F:LPPG:FO 2-phospho-L-lactate transferase activity"/>
    <property type="evidence" value="ECO:0007669"/>
    <property type="project" value="InterPro"/>
</dbReference>
<dbReference type="PANTHER" id="PTHR30135:SF3">
    <property type="entry name" value="GLUCONEOGENESIS FACTOR-RELATED"/>
    <property type="match status" value="1"/>
</dbReference>
<dbReference type="Proteomes" id="UP000014316">
    <property type="component" value="Unassembled WGS sequence"/>
</dbReference>
<feature type="transmembrane region" description="Helical" evidence="2">
    <location>
        <begin position="12"/>
        <end position="33"/>
    </location>
</feature>
<keyword evidence="2" id="KW-0472">Membrane</keyword>